<keyword evidence="1" id="KW-0812">Transmembrane</keyword>
<protein>
    <submittedName>
        <fullName evidence="2">Uncharacterized protein</fullName>
    </submittedName>
</protein>
<accession>A0A2P2QTC0</accession>
<proteinExistence type="predicted"/>
<evidence type="ECO:0000256" key="1">
    <source>
        <dbReference type="SAM" id="Phobius"/>
    </source>
</evidence>
<organism evidence="2">
    <name type="scientific">Rhizophora mucronata</name>
    <name type="common">Asiatic mangrove</name>
    <dbReference type="NCBI Taxonomy" id="61149"/>
    <lineage>
        <taxon>Eukaryota</taxon>
        <taxon>Viridiplantae</taxon>
        <taxon>Streptophyta</taxon>
        <taxon>Embryophyta</taxon>
        <taxon>Tracheophyta</taxon>
        <taxon>Spermatophyta</taxon>
        <taxon>Magnoliopsida</taxon>
        <taxon>eudicotyledons</taxon>
        <taxon>Gunneridae</taxon>
        <taxon>Pentapetalae</taxon>
        <taxon>rosids</taxon>
        <taxon>fabids</taxon>
        <taxon>Malpighiales</taxon>
        <taxon>Rhizophoraceae</taxon>
        <taxon>Rhizophora</taxon>
    </lineage>
</organism>
<feature type="transmembrane region" description="Helical" evidence="1">
    <location>
        <begin position="6"/>
        <end position="28"/>
    </location>
</feature>
<evidence type="ECO:0000313" key="2">
    <source>
        <dbReference type="EMBL" id="MBX70195.1"/>
    </source>
</evidence>
<reference evidence="2" key="1">
    <citation type="submission" date="2018-02" db="EMBL/GenBank/DDBJ databases">
        <title>Rhizophora mucronata_Transcriptome.</title>
        <authorList>
            <person name="Meera S.P."/>
            <person name="Sreeshan A."/>
            <person name="Augustine A."/>
        </authorList>
    </citation>
    <scope>NUCLEOTIDE SEQUENCE</scope>
    <source>
        <tissue evidence="2">Leaf</tissue>
    </source>
</reference>
<keyword evidence="1" id="KW-0472">Membrane</keyword>
<dbReference type="EMBL" id="GGEC01089711">
    <property type="protein sequence ID" value="MBX70195.1"/>
    <property type="molecule type" value="Transcribed_RNA"/>
</dbReference>
<sequence length="29" mass="3273">MRSLNMELLVLIVVGCMAIALYFPCFIVI</sequence>
<name>A0A2P2QTC0_RHIMU</name>
<dbReference type="AlphaFoldDB" id="A0A2P2QTC0"/>
<keyword evidence="1" id="KW-1133">Transmembrane helix</keyword>